<proteinExistence type="predicted"/>
<evidence type="ECO:0000313" key="2">
    <source>
        <dbReference type="Proteomes" id="UP000515472"/>
    </source>
</evidence>
<name>A0A6S6LZ06_9BACT</name>
<gene>
    <name evidence="1" type="ORF">GEOBRER4_n1627</name>
</gene>
<reference evidence="1 2" key="1">
    <citation type="submission" date="2020-06" db="EMBL/GenBank/DDBJ databases">
        <title>Interaction of electrochemicaly active bacteria, Geobacter bremensis R4 on different carbon anode.</title>
        <authorList>
            <person name="Meng L."/>
            <person name="Yoshida N."/>
        </authorList>
    </citation>
    <scope>NUCLEOTIDE SEQUENCE [LARGE SCALE GENOMIC DNA]</scope>
    <source>
        <strain evidence="1 2">R4</strain>
    </source>
</reference>
<evidence type="ECO:0008006" key="3">
    <source>
        <dbReference type="Google" id="ProtNLM"/>
    </source>
</evidence>
<dbReference type="AlphaFoldDB" id="A0A6S6LZ06"/>
<dbReference type="Proteomes" id="UP000515472">
    <property type="component" value="Chromosome"/>
</dbReference>
<protein>
    <recommendedName>
        <fullName evidence="3">HEPN AbiU2-like domain-containing protein</fullName>
    </recommendedName>
</protein>
<dbReference type="KEGG" id="gbn:GEOBRER4_15630"/>
<accession>A0A6S6LZ06</accession>
<evidence type="ECO:0000313" key="1">
    <source>
        <dbReference type="EMBL" id="BCG46813.1"/>
    </source>
</evidence>
<organism evidence="1 2">
    <name type="scientific">Citrifermentans bremense</name>
    <dbReference type="NCBI Taxonomy" id="60035"/>
    <lineage>
        <taxon>Bacteria</taxon>
        <taxon>Pseudomonadati</taxon>
        <taxon>Thermodesulfobacteriota</taxon>
        <taxon>Desulfuromonadia</taxon>
        <taxon>Geobacterales</taxon>
        <taxon>Geobacteraceae</taxon>
        <taxon>Citrifermentans</taxon>
    </lineage>
</organism>
<keyword evidence="2" id="KW-1185">Reference proteome</keyword>
<sequence length="173" mass="20247">MTRSQHLRRVAILCCHCLRNLAFYKAGWDNGKSKFKGQFWVNANGNFIDIAVLEWCKLFADTRGKHFWRKVISDDVTFERDLLVELGLTETEFDDYVNQMRTYRDKFIAHLDSEEVMHIPLIQTAVNSTVYLYDYLLKNEETGGCFADTQKGGLRFYENFLDEGTAAYEKNRT</sequence>
<dbReference type="EMBL" id="AP023213">
    <property type="protein sequence ID" value="BCG46813.1"/>
    <property type="molecule type" value="Genomic_DNA"/>
</dbReference>
<dbReference type="RefSeq" id="WP_185244938.1">
    <property type="nucleotide sequence ID" value="NZ_AP023213.1"/>
</dbReference>